<organism evidence="1 2">
    <name type="scientific">Pleurodeles waltl</name>
    <name type="common">Iberian ribbed newt</name>
    <dbReference type="NCBI Taxonomy" id="8319"/>
    <lineage>
        <taxon>Eukaryota</taxon>
        <taxon>Metazoa</taxon>
        <taxon>Chordata</taxon>
        <taxon>Craniata</taxon>
        <taxon>Vertebrata</taxon>
        <taxon>Euteleostomi</taxon>
        <taxon>Amphibia</taxon>
        <taxon>Batrachia</taxon>
        <taxon>Caudata</taxon>
        <taxon>Salamandroidea</taxon>
        <taxon>Salamandridae</taxon>
        <taxon>Pleurodelinae</taxon>
        <taxon>Pleurodeles</taxon>
    </lineage>
</organism>
<dbReference type="EMBL" id="JANPWB010000010">
    <property type="protein sequence ID" value="KAJ1140409.1"/>
    <property type="molecule type" value="Genomic_DNA"/>
</dbReference>
<name>A0AAV7QKX9_PLEWA</name>
<comment type="caution">
    <text evidence="1">The sequence shown here is derived from an EMBL/GenBank/DDBJ whole genome shotgun (WGS) entry which is preliminary data.</text>
</comment>
<protein>
    <submittedName>
        <fullName evidence="1">Uncharacterized protein</fullName>
    </submittedName>
</protein>
<dbReference type="AlphaFoldDB" id="A0AAV7QKX9"/>
<evidence type="ECO:0000313" key="2">
    <source>
        <dbReference type="Proteomes" id="UP001066276"/>
    </source>
</evidence>
<evidence type="ECO:0000313" key="1">
    <source>
        <dbReference type="EMBL" id="KAJ1140409.1"/>
    </source>
</evidence>
<accession>A0AAV7QKX9</accession>
<sequence length="98" mass="10947">MDTRSTRVLFIPAAFRSAYVRERDPRVGAADETGNRATDKGGAIVVMNTEDYRQECLRLLGDSTYYAHVDQDLTGPLQTEIRRLIGKETQSALVLLSD</sequence>
<keyword evidence="2" id="KW-1185">Reference proteome</keyword>
<gene>
    <name evidence="1" type="ORF">NDU88_006762</name>
</gene>
<reference evidence="1" key="1">
    <citation type="journal article" date="2022" name="bioRxiv">
        <title>Sequencing and chromosome-scale assembly of the giantPleurodeles waltlgenome.</title>
        <authorList>
            <person name="Brown T."/>
            <person name="Elewa A."/>
            <person name="Iarovenko S."/>
            <person name="Subramanian E."/>
            <person name="Araus A.J."/>
            <person name="Petzold A."/>
            <person name="Susuki M."/>
            <person name="Suzuki K.-i.T."/>
            <person name="Hayashi T."/>
            <person name="Toyoda A."/>
            <person name="Oliveira C."/>
            <person name="Osipova E."/>
            <person name="Leigh N.D."/>
            <person name="Simon A."/>
            <person name="Yun M.H."/>
        </authorList>
    </citation>
    <scope>NUCLEOTIDE SEQUENCE</scope>
    <source>
        <strain evidence="1">20211129_DDA</strain>
        <tissue evidence="1">Liver</tissue>
    </source>
</reference>
<proteinExistence type="predicted"/>
<dbReference type="Proteomes" id="UP001066276">
    <property type="component" value="Chromosome 6"/>
</dbReference>